<keyword evidence="3 7" id="KW-1133">Transmembrane helix</keyword>
<dbReference type="InterPro" id="IPR020846">
    <property type="entry name" value="MFS_dom"/>
</dbReference>
<keyword evidence="10" id="KW-1185">Reference proteome</keyword>
<evidence type="ECO:0000259" key="8">
    <source>
        <dbReference type="PROSITE" id="PS50850"/>
    </source>
</evidence>
<evidence type="ECO:0000256" key="6">
    <source>
        <dbReference type="SAM" id="MobiDB-lite"/>
    </source>
</evidence>
<feature type="transmembrane region" description="Helical" evidence="7">
    <location>
        <begin position="423"/>
        <end position="445"/>
    </location>
</feature>
<dbReference type="Pfam" id="PF07690">
    <property type="entry name" value="MFS_1"/>
    <property type="match status" value="1"/>
</dbReference>
<evidence type="ECO:0000256" key="7">
    <source>
        <dbReference type="SAM" id="Phobius"/>
    </source>
</evidence>
<dbReference type="AlphaFoldDB" id="A0A6A6SL60"/>
<comment type="subcellular location">
    <subcellularLocation>
        <location evidence="1">Membrane</location>
        <topology evidence="1">Multi-pass membrane protein</topology>
    </subcellularLocation>
</comment>
<accession>A0A6A6SL60</accession>
<dbReference type="SUPFAM" id="SSF103473">
    <property type="entry name" value="MFS general substrate transporter"/>
    <property type="match status" value="1"/>
</dbReference>
<evidence type="ECO:0000256" key="3">
    <source>
        <dbReference type="ARBA" id="ARBA00022989"/>
    </source>
</evidence>
<sequence>MATAEAQPLLGPALQDPEEGSKHTDVILDFNPDGDIDNPREWTPAFKWLIVSLIASVAFTVTFTCISVVPLAGMIVDDLDNGSASSSSSALLVTIWEFGEAAGPLLIAPLSEVYGRYPVFNACNVLFVAATVLASLSRSSATFIGARALTGLAVASNTLGPAIIGDMFISEQRGTAMSFSVLAPLIGGAIGPAISGAIAQTLGWRGVLLVAAGLAATCAVLFLVCFKETYKMAILRRRVANMTGSEETVVPHGRHGDGSLRELWHAISRPAAVLADSGVLIALSIFGSVCFSYYYVLTVTLPGILQDVYDFSPAMIGVSFLSFSIGSFISIIICNLGLDRIYIKLRGPDATKGKPEHRLPFTILGAFLLPVSVLGYGLVAQYHAPVSLLLLSTALLGFTLLFTLISLMAYVVDAFGLYSASALTGVIVTRCLMGTFLPLVAAPLIERFGYGLAFTCFAGISLVLAPIPIVVFVYGESWRQRSKYTMDAVH</sequence>
<evidence type="ECO:0000313" key="9">
    <source>
        <dbReference type="EMBL" id="KAF2647373.1"/>
    </source>
</evidence>
<protein>
    <submittedName>
        <fullName evidence="9">MFS general substrate transporter</fullName>
    </submittedName>
</protein>
<name>A0A6A6SL60_9PLEO</name>
<feature type="transmembrane region" description="Helical" evidence="7">
    <location>
        <begin position="204"/>
        <end position="226"/>
    </location>
</feature>
<dbReference type="Gene3D" id="1.20.1250.20">
    <property type="entry name" value="MFS general substrate transporter like domains"/>
    <property type="match status" value="1"/>
</dbReference>
<dbReference type="EMBL" id="MU004628">
    <property type="protein sequence ID" value="KAF2647373.1"/>
    <property type="molecule type" value="Genomic_DNA"/>
</dbReference>
<dbReference type="PANTHER" id="PTHR23502">
    <property type="entry name" value="MAJOR FACILITATOR SUPERFAMILY"/>
    <property type="match status" value="1"/>
</dbReference>
<evidence type="ECO:0000256" key="4">
    <source>
        <dbReference type="ARBA" id="ARBA00023136"/>
    </source>
</evidence>
<dbReference type="PANTHER" id="PTHR23502:SF163">
    <property type="entry name" value="MAJOR FACILITATOR SUPERFAMILY (MFS) PROFILE DOMAIN-CONTAINING PROTEIN"/>
    <property type="match status" value="1"/>
</dbReference>
<comment type="similarity">
    <text evidence="5">Belongs to the major facilitator superfamily. CAR1 family.</text>
</comment>
<feature type="region of interest" description="Disordered" evidence="6">
    <location>
        <begin position="1"/>
        <end position="25"/>
    </location>
</feature>
<feature type="domain" description="Major facilitator superfamily (MFS) profile" evidence="8">
    <location>
        <begin position="48"/>
        <end position="483"/>
    </location>
</feature>
<organism evidence="9 10">
    <name type="scientific">Lophiostoma macrostomum CBS 122681</name>
    <dbReference type="NCBI Taxonomy" id="1314788"/>
    <lineage>
        <taxon>Eukaryota</taxon>
        <taxon>Fungi</taxon>
        <taxon>Dikarya</taxon>
        <taxon>Ascomycota</taxon>
        <taxon>Pezizomycotina</taxon>
        <taxon>Dothideomycetes</taxon>
        <taxon>Pleosporomycetidae</taxon>
        <taxon>Pleosporales</taxon>
        <taxon>Lophiostomataceae</taxon>
        <taxon>Lophiostoma</taxon>
    </lineage>
</organism>
<dbReference type="InterPro" id="IPR036259">
    <property type="entry name" value="MFS_trans_sf"/>
</dbReference>
<gene>
    <name evidence="9" type="ORF">K491DRAFT_614698</name>
</gene>
<dbReference type="GO" id="GO:0016020">
    <property type="term" value="C:membrane"/>
    <property type="evidence" value="ECO:0007669"/>
    <property type="project" value="UniProtKB-SubCell"/>
</dbReference>
<feature type="transmembrane region" description="Helical" evidence="7">
    <location>
        <begin position="143"/>
        <end position="164"/>
    </location>
</feature>
<feature type="transmembrane region" description="Helical" evidence="7">
    <location>
        <begin position="176"/>
        <end position="198"/>
    </location>
</feature>
<dbReference type="FunFam" id="1.20.1250.20:FF:000509">
    <property type="entry name" value="MFS general substrate transporter"/>
    <property type="match status" value="1"/>
</dbReference>
<evidence type="ECO:0000256" key="2">
    <source>
        <dbReference type="ARBA" id="ARBA00022692"/>
    </source>
</evidence>
<feature type="transmembrane region" description="Helical" evidence="7">
    <location>
        <begin position="359"/>
        <end position="382"/>
    </location>
</feature>
<reference evidence="9" key="1">
    <citation type="journal article" date="2020" name="Stud. Mycol.">
        <title>101 Dothideomycetes genomes: a test case for predicting lifestyles and emergence of pathogens.</title>
        <authorList>
            <person name="Haridas S."/>
            <person name="Albert R."/>
            <person name="Binder M."/>
            <person name="Bloem J."/>
            <person name="Labutti K."/>
            <person name="Salamov A."/>
            <person name="Andreopoulos B."/>
            <person name="Baker S."/>
            <person name="Barry K."/>
            <person name="Bills G."/>
            <person name="Bluhm B."/>
            <person name="Cannon C."/>
            <person name="Castanera R."/>
            <person name="Culley D."/>
            <person name="Daum C."/>
            <person name="Ezra D."/>
            <person name="Gonzalez J."/>
            <person name="Henrissat B."/>
            <person name="Kuo A."/>
            <person name="Liang C."/>
            <person name="Lipzen A."/>
            <person name="Lutzoni F."/>
            <person name="Magnuson J."/>
            <person name="Mondo S."/>
            <person name="Nolan M."/>
            <person name="Ohm R."/>
            <person name="Pangilinan J."/>
            <person name="Park H.-J."/>
            <person name="Ramirez L."/>
            <person name="Alfaro M."/>
            <person name="Sun H."/>
            <person name="Tritt A."/>
            <person name="Yoshinaga Y."/>
            <person name="Zwiers L.-H."/>
            <person name="Turgeon B."/>
            <person name="Goodwin S."/>
            <person name="Spatafora J."/>
            <person name="Crous P."/>
            <person name="Grigoriev I."/>
        </authorList>
    </citation>
    <scope>NUCLEOTIDE SEQUENCE</scope>
    <source>
        <strain evidence="9">CBS 122681</strain>
    </source>
</reference>
<feature type="transmembrane region" description="Helical" evidence="7">
    <location>
        <begin position="451"/>
        <end position="474"/>
    </location>
</feature>
<evidence type="ECO:0000256" key="1">
    <source>
        <dbReference type="ARBA" id="ARBA00004141"/>
    </source>
</evidence>
<dbReference type="Proteomes" id="UP000799324">
    <property type="component" value="Unassembled WGS sequence"/>
</dbReference>
<feature type="transmembrane region" description="Helical" evidence="7">
    <location>
        <begin position="48"/>
        <end position="76"/>
    </location>
</feature>
<feature type="transmembrane region" description="Helical" evidence="7">
    <location>
        <begin position="388"/>
        <end position="411"/>
    </location>
</feature>
<evidence type="ECO:0000256" key="5">
    <source>
        <dbReference type="ARBA" id="ARBA00038347"/>
    </source>
</evidence>
<keyword evidence="2 7" id="KW-0812">Transmembrane</keyword>
<evidence type="ECO:0000313" key="10">
    <source>
        <dbReference type="Proteomes" id="UP000799324"/>
    </source>
</evidence>
<dbReference type="GO" id="GO:0022857">
    <property type="term" value="F:transmembrane transporter activity"/>
    <property type="evidence" value="ECO:0007669"/>
    <property type="project" value="InterPro"/>
</dbReference>
<feature type="transmembrane region" description="Helical" evidence="7">
    <location>
        <begin position="271"/>
        <end position="296"/>
    </location>
</feature>
<feature type="transmembrane region" description="Helical" evidence="7">
    <location>
        <begin position="316"/>
        <end position="338"/>
    </location>
</feature>
<proteinExistence type="inferred from homology"/>
<dbReference type="OrthoDB" id="5296287at2759"/>
<dbReference type="InterPro" id="IPR011701">
    <property type="entry name" value="MFS"/>
</dbReference>
<keyword evidence="4 7" id="KW-0472">Membrane</keyword>
<dbReference type="PROSITE" id="PS50850">
    <property type="entry name" value="MFS"/>
    <property type="match status" value="1"/>
</dbReference>